<dbReference type="Proteomes" id="UP000189670">
    <property type="component" value="Unassembled WGS sequence"/>
</dbReference>
<dbReference type="EMBL" id="ATBP01000199">
    <property type="protein sequence ID" value="ETR71970.1"/>
    <property type="molecule type" value="Genomic_DNA"/>
</dbReference>
<keyword evidence="1" id="KW-0472">Membrane</keyword>
<evidence type="ECO:0000313" key="2">
    <source>
        <dbReference type="EMBL" id="ETR71970.1"/>
    </source>
</evidence>
<sequence>MLLIRQLILITSFLFITTAIALANYQLNRPVFSGGGGHITGTQYQMRTVVIGQNMTPLQLSNDTYSTQANSGYILMLAPNNAPTFNGTDDYYVAENLTVNPAEFNGASIGEVLNQMSNACSDIDGNTEFGLALTDVSNINGQWQYSINNGQTWSDIFAVSEDNALLLADDNQTRLRFKPDMDYMGGYPGDLTFKIWDQYRGNTGDANVNLQDDSWVYTVSKNSGILIGNIMAVPVAVPSMNIWGFLLFFGLLLFYSLKMMRLKMQKYCAMN</sequence>
<keyword evidence="1" id="KW-0812">Transmembrane</keyword>
<feature type="transmembrane region" description="Helical" evidence="1">
    <location>
        <begin position="240"/>
        <end position="257"/>
    </location>
</feature>
<gene>
    <name evidence="2" type="ORF">OMM_02077</name>
</gene>
<protein>
    <submittedName>
        <fullName evidence="2">Uncharacterized protein</fullName>
    </submittedName>
</protein>
<proteinExistence type="predicted"/>
<accession>A0A1V1PAX6</accession>
<comment type="caution">
    <text evidence="2">The sequence shown here is derived from an EMBL/GenBank/DDBJ whole genome shotgun (WGS) entry which is preliminary data.</text>
</comment>
<evidence type="ECO:0000313" key="3">
    <source>
        <dbReference type="Proteomes" id="UP000189670"/>
    </source>
</evidence>
<keyword evidence="1" id="KW-1133">Transmembrane helix</keyword>
<reference evidence="3" key="1">
    <citation type="submission" date="2012-11" db="EMBL/GenBank/DDBJ databases">
        <authorList>
            <person name="Lucero-Rivera Y.E."/>
            <person name="Tovar-Ramirez D."/>
        </authorList>
    </citation>
    <scope>NUCLEOTIDE SEQUENCE [LARGE SCALE GENOMIC DNA]</scope>
    <source>
        <strain evidence="3">Araruama</strain>
    </source>
</reference>
<name>A0A1V1PAX6_9BACT</name>
<dbReference type="AlphaFoldDB" id="A0A1V1PAX6"/>
<organism evidence="2 3">
    <name type="scientific">Candidatus Magnetoglobus multicellularis str. Araruama</name>
    <dbReference type="NCBI Taxonomy" id="890399"/>
    <lineage>
        <taxon>Bacteria</taxon>
        <taxon>Pseudomonadati</taxon>
        <taxon>Thermodesulfobacteriota</taxon>
        <taxon>Desulfobacteria</taxon>
        <taxon>Desulfobacterales</taxon>
        <taxon>Desulfobacteraceae</taxon>
        <taxon>Candidatus Magnetoglobus</taxon>
    </lineage>
</organism>
<evidence type="ECO:0000256" key="1">
    <source>
        <dbReference type="SAM" id="Phobius"/>
    </source>
</evidence>